<evidence type="ECO:0000313" key="4">
    <source>
        <dbReference type="Proteomes" id="UP000198282"/>
    </source>
</evidence>
<dbReference type="OrthoDB" id="9814966at2"/>
<accession>A0A239CR59</accession>
<dbReference type="Proteomes" id="UP000198282">
    <property type="component" value="Unassembled WGS sequence"/>
</dbReference>
<sequence length="246" mass="26055">MTMPSLLLVPGAWHKPEHLQLLIDEMPDIDVHTVALTSCGDDPKSLGDMYSDAAAIKAAVEAIDGPVVVVAHSYGGVPVTQALVGTANVESIVYLAAFQLDAGDSLLSSVGGNSAPWWQLHRTEGVGDYMTVAGPVGVFYGDVDPAIAEKAAAELGYQSYAAITQELTAVAWQTIPSTYIICEADNAIPPFAQELFAQRARKTLRLNASHSPFLSQPSTLAQLLRDELTSAEDPRPSLNGGQRKAA</sequence>
<dbReference type="SUPFAM" id="SSF53474">
    <property type="entry name" value="alpha/beta-Hydrolases"/>
    <property type="match status" value="1"/>
</dbReference>
<keyword evidence="4" id="KW-1185">Reference proteome</keyword>
<dbReference type="Pfam" id="PF12697">
    <property type="entry name" value="Abhydrolase_6"/>
    <property type="match status" value="1"/>
</dbReference>
<evidence type="ECO:0000256" key="1">
    <source>
        <dbReference type="SAM" id="MobiDB-lite"/>
    </source>
</evidence>
<dbReference type="EMBL" id="FZOD01000006">
    <property type="protein sequence ID" value="SNS21883.1"/>
    <property type="molecule type" value="Genomic_DNA"/>
</dbReference>
<dbReference type="InterPro" id="IPR029058">
    <property type="entry name" value="AB_hydrolase_fold"/>
</dbReference>
<protein>
    <submittedName>
        <fullName evidence="3">Pimeloyl-ACP methyl ester carboxylesterase</fullName>
    </submittedName>
</protein>
<gene>
    <name evidence="3" type="ORF">SAMN05216276_10067</name>
</gene>
<dbReference type="Gene3D" id="3.40.50.1820">
    <property type="entry name" value="alpha/beta hydrolase"/>
    <property type="match status" value="1"/>
</dbReference>
<dbReference type="GO" id="GO:0003824">
    <property type="term" value="F:catalytic activity"/>
    <property type="evidence" value="ECO:0007669"/>
    <property type="project" value="UniProtKB-ARBA"/>
</dbReference>
<dbReference type="PANTHER" id="PTHR37017">
    <property type="entry name" value="AB HYDROLASE-1 DOMAIN-CONTAINING PROTEIN-RELATED"/>
    <property type="match status" value="1"/>
</dbReference>
<dbReference type="InterPro" id="IPR000073">
    <property type="entry name" value="AB_hydrolase_1"/>
</dbReference>
<feature type="domain" description="AB hydrolase-1" evidence="2">
    <location>
        <begin position="6"/>
        <end position="222"/>
    </location>
</feature>
<feature type="compositionally biased region" description="Basic and acidic residues" evidence="1">
    <location>
        <begin position="225"/>
        <end position="235"/>
    </location>
</feature>
<evidence type="ECO:0000259" key="2">
    <source>
        <dbReference type="Pfam" id="PF12697"/>
    </source>
</evidence>
<name>A0A239CR59_9ACTN</name>
<feature type="region of interest" description="Disordered" evidence="1">
    <location>
        <begin position="225"/>
        <end position="246"/>
    </location>
</feature>
<dbReference type="RefSeq" id="WP_089206560.1">
    <property type="nucleotide sequence ID" value="NZ_FZOD01000006.1"/>
</dbReference>
<reference evidence="3 4" key="1">
    <citation type="submission" date="2017-06" db="EMBL/GenBank/DDBJ databases">
        <authorList>
            <person name="Kim H.J."/>
            <person name="Triplett B.A."/>
        </authorList>
    </citation>
    <scope>NUCLEOTIDE SEQUENCE [LARGE SCALE GENOMIC DNA]</scope>
    <source>
        <strain evidence="3 4">CGMCC 4.2132</strain>
    </source>
</reference>
<dbReference type="AlphaFoldDB" id="A0A239CR59"/>
<proteinExistence type="predicted"/>
<organism evidence="3 4">
    <name type="scientific">Streptosporangium subroseum</name>
    <dbReference type="NCBI Taxonomy" id="106412"/>
    <lineage>
        <taxon>Bacteria</taxon>
        <taxon>Bacillati</taxon>
        <taxon>Actinomycetota</taxon>
        <taxon>Actinomycetes</taxon>
        <taxon>Streptosporangiales</taxon>
        <taxon>Streptosporangiaceae</taxon>
        <taxon>Streptosporangium</taxon>
    </lineage>
</organism>
<dbReference type="InterPro" id="IPR052897">
    <property type="entry name" value="Sec-Metab_Biosynth_Hydrolase"/>
</dbReference>
<dbReference type="PANTHER" id="PTHR37017:SF11">
    <property type="entry name" value="ESTERASE_LIPASE_THIOESTERASE DOMAIN-CONTAINING PROTEIN"/>
    <property type="match status" value="1"/>
</dbReference>
<evidence type="ECO:0000313" key="3">
    <source>
        <dbReference type="EMBL" id="SNS21883.1"/>
    </source>
</evidence>